<evidence type="ECO:0000256" key="2">
    <source>
        <dbReference type="SAM" id="Phobius"/>
    </source>
</evidence>
<protein>
    <submittedName>
        <fullName evidence="3">Uncharacterized protein</fullName>
    </submittedName>
</protein>
<reference evidence="3 4" key="1">
    <citation type="submission" date="2016-05" db="EMBL/GenBank/DDBJ databases">
        <title>Complete genome sequence of Novosphingobium guangzhouense SA925(T).</title>
        <authorList>
            <person name="Sha S."/>
        </authorList>
    </citation>
    <scope>NUCLEOTIDE SEQUENCE [LARGE SCALE GENOMIC DNA]</scope>
    <source>
        <strain evidence="3 4">SA925</strain>
    </source>
</reference>
<evidence type="ECO:0000313" key="4">
    <source>
        <dbReference type="Proteomes" id="UP000236327"/>
    </source>
</evidence>
<gene>
    <name evidence="3" type="ORF">A8V01_25665</name>
</gene>
<keyword evidence="2" id="KW-0812">Transmembrane</keyword>
<proteinExistence type="predicted"/>
<feature type="region of interest" description="Disordered" evidence="1">
    <location>
        <begin position="1"/>
        <end position="34"/>
    </location>
</feature>
<organism evidence="3 4">
    <name type="scientific">Novosphingobium guangzhouense</name>
    <dbReference type="NCBI Taxonomy" id="1850347"/>
    <lineage>
        <taxon>Bacteria</taxon>
        <taxon>Pseudomonadati</taxon>
        <taxon>Pseudomonadota</taxon>
        <taxon>Alphaproteobacteria</taxon>
        <taxon>Sphingomonadales</taxon>
        <taxon>Sphingomonadaceae</taxon>
        <taxon>Novosphingobium</taxon>
    </lineage>
</organism>
<feature type="region of interest" description="Disordered" evidence="1">
    <location>
        <begin position="202"/>
        <end position="230"/>
    </location>
</feature>
<dbReference type="EMBL" id="LYMM01000066">
    <property type="protein sequence ID" value="PNU02749.1"/>
    <property type="molecule type" value="Genomic_DNA"/>
</dbReference>
<comment type="caution">
    <text evidence="3">The sequence shown here is derived from an EMBL/GenBank/DDBJ whole genome shotgun (WGS) entry which is preliminary data.</text>
</comment>
<sequence length="230" mass="23504">MSDVALASDGGKADSNHPVGLKRSRMSGASTSNPKGGLSGWVIVAVVGAALFVIAQCSGTPKSDQQVAAASFTSETSKAIASVAPAAVEPLEMTSVRAAAKDFKAVYGAQQLPGAMIFSQNCFEGLAHEFSWSRLDECGAFDAIAVGRLDAEADTTSSEYTYFDQEIAAGRYLAAVSSAGESADNSDLRLEDLHAKVAVAAPAPTPAAMPDQGTEPAPADAAEEGWEASA</sequence>
<feature type="compositionally biased region" description="Acidic residues" evidence="1">
    <location>
        <begin position="221"/>
        <end position="230"/>
    </location>
</feature>
<keyword evidence="4" id="KW-1185">Reference proteome</keyword>
<dbReference type="AlphaFoldDB" id="A0A2K2FVC3"/>
<accession>A0A2K2FVC3</accession>
<keyword evidence="2" id="KW-1133">Transmembrane helix</keyword>
<evidence type="ECO:0000313" key="3">
    <source>
        <dbReference type="EMBL" id="PNU02749.1"/>
    </source>
</evidence>
<evidence type="ECO:0000256" key="1">
    <source>
        <dbReference type="SAM" id="MobiDB-lite"/>
    </source>
</evidence>
<dbReference type="Proteomes" id="UP000236327">
    <property type="component" value="Unassembled WGS sequence"/>
</dbReference>
<keyword evidence="2" id="KW-0472">Membrane</keyword>
<name>A0A2K2FVC3_9SPHN</name>
<feature type="transmembrane region" description="Helical" evidence="2">
    <location>
        <begin position="38"/>
        <end position="55"/>
    </location>
</feature>